<organism evidence="10 11">
    <name type="scientific">Prochlorococcus marinus str. MIT 9116</name>
    <dbReference type="NCBI Taxonomy" id="167544"/>
    <lineage>
        <taxon>Bacteria</taxon>
        <taxon>Bacillati</taxon>
        <taxon>Cyanobacteriota</taxon>
        <taxon>Cyanophyceae</taxon>
        <taxon>Synechococcales</taxon>
        <taxon>Prochlorococcaceae</taxon>
        <taxon>Prochlorococcus</taxon>
    </lineage>
</organism>
<evidence type="ECO:0000256" key="4">
    <source>
        <dbReference type="ARBA" id="ARBA00022692"/>
    </source>
</evidence>
<evidence type="ECO:0000256" key="3">
    <source>
        <dbReference type="ARBA" id="ARBA00022452"/>
    </source>
</evidence>
<evidence type="ECO:0000313" key="10">
    <source>
        <dbReference type="EMBL" id="KGF91133.1"/>
    </source>
</evidence>
<proteinExistence type="predicted"/>
<dbReference type="AlphaFoldDB" id="A0A0A1ZSJ5"/>
<comment type="subcellular location">
    <subcellularLocation>
        <location evidence="2">Cell outer membrane</location>
    </subcellularLocation>
    <subcellularLocation>
        <location evidence="1">Cell surface</location>
    </subcellularLocation>
</comment>
<evidence type="ECO:0000256" key="7">
    <source>
        <dbReference type="ARBA" id="ARBA00023237"/>
    </source>
</evidence>
<accession>A0A0A1ZSJ5</accession>
<evidence type="ECO:0000256" key="5">
    <source>
        <dbReference type="ARBA" id="ARBA00022729"/>
    </source>
</evidence>
<keyword evidence="6" id="KW-0472">Membrane</keyword>
<keyword evidence="7" id="KW-0998">Cell outer membrane</keyword>
<comment type="caution">
    <text evidence="10">The sequence shown here is derived from an EMBL/GenBank/DDBJ whole genome shotgun (WGS) entry which is preliminary data.</text>
</comment>
<dbReference type="SUPFAM" id="SSF54523">
    <property type="entry name" value="Pili subunits"/>
    <property type="match status" value="1"/>
</dbReference>
<name>A0A0A1ZSJ5_PROMR</name>
<dbReference type="GO" id="GO:0009986">
    <property type="term" value="C:cell surface"/>
    <property type="evidence" value="ECO:0007669"/>
    <property type="project" value="UniProtKB-SubCell"/>
</dbReference>
<evidence type="ECO:0000313" key="11">
    <source>
        <dbReference type="Proteomes" id="UP000030491"/>
    </source>
</evidence>
<evidence type="ECO:0000256" key="8">
    <source>
        <dbReference type="SAM" id="Coils"/>
    </source>
</evidence>
<keyword evidence="4" id="KW-0812">Transmembrane</keyword>
<sequence>MEETTTPWHQSYGNTGVLDEIKRPNIISDNAGNSQIQINGKKLIEHKNDGAIHIGENSAVFKEENGREKFWAQDANGKSIPIDITNGSKLLINGRDVEQSINNVGALSAALTGLPTVPTDTTIACGLGTGTHGGDFAFSGGCTSKVNEKLSINYAASMTMPGQDYAGDFEDQFSARAGFVWKLGKATKPSQITMKDKKVMEKKIESLEKENKTILSKNQKLENKLSTLMARLERLEKVALGDLKSKDLAVYSLK</sequence>
<dbReference type="Gene3D" id="3.30.1300.30">
    <property type="entry name" value="GSPII I/J protein-like"/>
    <property type="match status" value="1"/>
</dbReference>
<keyword evidence="3" id="KW-1134">Transmembrane beta strand</keyword>
<dbReference type="InterPro" id="IPR005594">
    <property type="entry name" value="YadA_C"/>
</dbReference>
<protein>
    <recommendedName>
        <fullName evidence="9">Trimeric autotransporter adhesin YadA-like C-terminal membrane anchor domain-containing protein</fullName>
    </recommendedName>
</protein>
<feature type="domain" description="Trimeric autotransporter adhesin YadA-like C-terminal membrane anchor" evidence="9">
    <location>
        <begin position="115"/>
        <end position="181"/>
    </location>
</feature>
<keyword evidence="8" id="KW-0175">Coiled coil</keyword>
<reference evidence="11" key="1">
    <citation type="journal article" date="2014" name="Sci. Data">
        <title>Genomes of diverse isolates of the marine cyanobacterium Prochlorococcus.</title>
        <authorList>
            <person name="Biller S."/>
            <person name="Berube P."/>
            <person name="Thompson J."/>
            <person name="Kelly L."/>
            <person name="Roggensack S."/>
            <person name="Awad L."/>
            <person name="Roache-Johnson K."/>
            <person name="Ding H."/>
            <person name="Giovannoni S.J."/>
            <person name="Moore L.R."/>
            <person name="Chisholm S.W."/>
        </authorList>
    </citation>
    <scope>NUCLEOTIDE SEQUENCE [LARGE SCALE GENOMIC DNA]</scope>
</reference>
<gene>
    <name evidence="10" type="ORF">EU93_1303</name>
</gene>
<dbReference type="EMBL" id="JNAJ01000015">
    <property type="protein sequence ID" value="KGF91133.1"/>
    <property type="molecule type" value="Genomic_DNA"/>
</dbReference>
<evidence type="ECO:0000256" key="6">
    <source>
        <dbReference type="ARBA" id="ARBA00023136"/>
    </source>
</evidence>
<dbReference type="Proteomes" id="UP000030491">
    <property type="component" value="Unassembled WGS sequence"/>
</dbReference>
<keyword evidence="5" id="KW-0732">Signal</keyword>
<evidence type="ECO:0000259" key="9">
    <source>
        <dbReference type="Pfam" id="PF03895"/>
    </source>
</evidence>
<dbReference type="Pfam" id="PF03895">
    <property type="entry name" value="YadA_anchor"/>
    <property type="match status" value="1"/>
</dbReference>
<evidence type="ECO:0000256" key="1">
    <source>
        <dbReference type="ARBA" id="ARBA00004241"/>
    </source>
</evidence>
<evidence type="ECO:0000256" key="2">
    <source>
        <dbReference type="ARBA" id="ARBA00004442"/>
    </source>
</evidence>
<dbReference type="InterPro" id="IPR045584">
    <property type="entry name" value="Pilin-like"/>
</dbReference>
<dbReference type="GO" id="GO:0009279">
    <property type="term" value="C:cell outer membrane"/>
    <property type="evidence" value="ECO:0007669"/>
    <property type="project" value="UniProtKB-SubCell"/>
</dbReference>
<feature type="coiled-coil region" evidence="8">
    <location>
        <begin position="190"/>
        <end position="238"/>
    </location>
</feature>